<feature type="non-terminal residue" evidence="2">
    <location>
        <position position="1"/>
    </location>
</feature>
<gene>
    <name evidence="2" type="ORF">TeGR_g12403</name>
</gene>
<evidence type="ECO:0000256" key="1">
    <source>
        <dbReference type="SAM" id="Coils"/>
    </source>
</evidence>
<dbReference type="EMBL" id="BRYB01003240">
    <property type="protein sequence ID" value="GMI33252.1"/>
    <property type="molecule type" value="Genomic_DNA"/>
</dbReference>
<accession>A0ABQ6MVC7</accession>
<comment type="caution">
    <text evidence="2">The sequence shown here is derived from an EMBL/GenBank/DDBJ whole genome shotgun (WGS) entry which is preliminary data.</text>
</comment>
<keyword evidence="1" id="KW-0175">Coiled coil</keyword>
<proteinExistence type="predicted"/>
<name>A0ABQ6MVC7_9STRA</name>
<keyword evidence="3" id="KW-1185">Reference proteome</keyword>
<evidence type="ECO:0000313" key="2">
    <source>
        <dbReference type="EMBL" id="GMI33252.1"/>
    </source>
</evidence>
<dbReference type="Proteomes" id="UP001165060">
    <property type="component" value="Unassembled WGS sequence"/>
</dbReference>
<feature type="coiled-coil region" evidence="1">
    <location>
        <begin position="324"/>
        <end position="404"/>
    </location>
</feature>
<feature type="coiled-coil region" evidence="1">
    <location>
        <begin position="464"/>
        <end position="498"/>
    </location>
</feature>
<protein>
    <submittedName>
        <fullName evidence="2">Uncharacterized protein</fullName>
    </submittedName>
</protein>
<organism evidence="2 3">
    <name type="scientific">Tetraparma gracilis</name>
    <dbReference type="NCBI Taxonomy" id="2962635"/>
    <lineage>
        <taxon>Eukaryota</taxon>
        <taxon>Sar</taxon>
        <taxon>Stramenopiles</taxon>
        <taxon>Ochrophyta</taxon>
        <taxon>Bolidophyceae</taxon>
        <taxon>Parmales</taxon>
        <taxon>Triparmaceae</taxon>
        <taxon>Tetraparma</taxon>
    </lineage>
</organism>
<evidence type="ECO:0000313" key="3">
    <source>
        <dbReference type="Proteomes" id="UP001165060"/>
    </source>
</evidence>
<sequence>QLLAGYKSQCRAAPSPAAYASKLFSSLCAGRRYTACWQMMCALFPPEATSTRAAIRAVAPAGSGPPVPSPSRPPGEPDLCDFLRSRPGALFLYSCFGLPVPAWFAGALLRASERAGYVVALPGDSAASVRVTFTEENVLAPCYTPLGRPSLLYHAAARCRRDEHLPSLELLARHHSPSLLRPFHLSSSHSRLYNPSDAPSPLTVAQLPAVCVGSRSHGQVRRWLQQQEALELRRQCRYAVLLCVAEVLAHSGPCLVAKRAALSEESDFVIRVFTDARAPEVLRNLVFEYLGPAAAGFHGRNLGPRIERDRVGRINAVERGLGEVRDKLEAVREADEERTNWERDMEEREEDRMERMRADGELLESLETTLLLLQDEKEGDKEDMMHMSERLDELADDLAFYEEKLRPDAVKGELEDARIERRSLRGDLDKASVTLAATSEALAATNETLSSLLEAELQRSQEPGEDVAEQLDNLEDRVDALEHELTASRRSNRELQQALTIERLRVQLGEQSLRAEVARNVGSGGKRARRENAK</sequence>
<reference evidence="2 3" key="1">
    <citation type="journal article" date="2023" name="Commun. Biol.">
        <title>Genome analysis of Parmales, the sister group of diatoms, reveals the evolutionary specialization of diatoms from phago-mixotrophs to photoautotrophs.</title>
        <authorList>
            <person name="Ban H."/>
            <person name="Sato S."/>
            <person name="Yoshikawa S."/>
            <person name="Yamada K."/>
            <person name="Nakamura Y."/>
            <person name="Ichinomiya M."/>
            <person name="Sato N."/>
            <person name="Blanc-Mathieu R."/>
            <person name="Endo H."/>
            <person name="Kuwata A."/>
            <person name="Ogata H."/>
        </authorList>
    </citation>
    <scope>NUCLEOTIDE SEQUENCE [LARGE SCALE GENOMIC DNA]</scope>
</reference>